<dbReference type="EMBL" id="CP031358">
    <property type="protein sequence ID" value="AXK43795.1"/>
    <property type="molecule type" value="Genomic_DNA"/>
</dbReference>
<keyword evidence="1" id="KW-0614">Plasmid</keyword>
<dbReference type="Proteomes" id="UP000254508">
    <property type="component" value="Plasmid unnamed"/>
</dbReference>
<geneLocation type="plasmid" evidence="1 2">
    <name>unnamed</name>
</geneLocation>
<protein>
    <submittedName>
        <fullName evidence="1">Uncharacterized protein</fullName>
    </submittedName>
</protein>
<gene>
    <name evidence="1" type="ORF">DVR09_15170</name>
</gene>
<name>A0A345YIP3_9SPHN</name>
<proteinExistence type="predicted"/>
<evidence type="ECO:0000313" key="1">
    <source>
        <dbReference type="EMBL" id="AXK43795.1"/>
    </source>
</evidence>
<accession>A0A345YIP3</accession>
<reference evidence="1 2" key="1">
    <citation type="submission" date="2018-07" db="EMBL/GenBank/DDBJ databases">
        <title>Genome sequence of Erythrobacter strain YH-07, an antagonistic bacterium isolated from Yellow Sea.</title>
        <authorList>
            <person name="Tang T."/>
            <person name="Liu Q."/>
            <person name="Sun X."/>
        </authorList>
    </citation>
    <scope>NUCLEOTIDE SEQUENCE [LARGE SCALE GENOMIC DNA]</scope>
    <source>
        <strain evidence="1 2">YH-07</strain>
        <plasmid evidence="1 2">unnamed</plasmid>
    </source>
</reference>
<sequence>MKMARTDTLTFRNRVFKQLRAAGLNSVKAKAARTAILAGAYAAGYPEIADDYAACVSFDSEDFQSVYVDDNGIARFGSPLRDELQPLVSTTPSEEQNKLSSELLEMLPDLYSAEGEEKDRLNAIYSAKRDAILAINPHVHAFVADPDGGEYFHNLHKAEYGFRPRGFRTYAQMRDEIESITRNAQNVEFDVAA</sequence>
<dbReference type="KEGG" id="err:DVR09_15170"/>
<organism evidence="1 2">
    <name type="scientific">Erythrobacter aureus</name>
    <dbReference type="NCBI Taxonomy" id="2182384"/>
    <lineage>
        <taxon>Bacteria</taxon>
        <taxon>Pseudomonadati</taxon>
        <taxon>Pseudomonadota</taxon>
        <taxon>Alphaproteobacteria</taxon>
        <taxon>Sphingomonadales</taxon>
        <taxon>Erythrobacteraceae</taxon>
        <taxon>Erythrobacter/Porphyrobacter group</taxon>
        <taxon>Erythrobacter</taxon>
    </lineage>
</organism>
<keyword evidence="2" id="KW-1185">Reference proteome</keyword>
<evidence type="ECO:0000313" key="2">
    <source>
        <dbReference type="Proteomes" id="UP000254508"/>
    </source>
</evidence>
<dbReference type="AlphaFoldDB" id="A0A345YIP3"/>